<reference evidence="1" key="2">
    <citation type="journal article" date="2015" name="Data Brief">
        <title>Shoot transcriptome of the giant reed, Arundo donax.</title>
        <authorList>
            <person name="Barrero R.A."/>
            <person name="Guerrero F.D."/>
            <person name="Moolhuijzen P."/>
            <person name="Goolsby J.A."/>
            <person name="Tidwell J."/>
            <person name="Bellgard S.E."/>
            <person name="Bellgard M.I."/>
        </authorList>
    </citation>
    <scope>NUCLEOTIDE SEQUENCE</scope>
    <source>
        <tissue evidence="1">Shoot tissue taken approximately 20 cm above the soil surface</tissue>
    </source>
</reference>
<proteinExistence type="predicted"/>
<accession>A0A0A9FPU4</accession>
<dbReference type="EMBL" id="GBRH01187578">
    <property type="protein sequence ID" value="JAE10318.1"/>
    <property type="molecule type" value="Transcribed_RNA"/>
</dbReference>
<reference evidence="1" key="1">
    <citation type="submission" date="2014-09" db="EMBL/GenBank/DDBJ databases">
        <authorList>
            <person name="Magalhaes I.L.F."/>
            <person name="Oliveira U."/>
            <person name="Santos F.R."/>
            <person name="Vidigal T.H.D.A."/>
            <person name="Brescovit A.D."/>
            <person name="Santos A.J."/>
        </authorList>
    </citation>
    <scope>NUCLEOTIDE SEQUENCE</scope>
    <source>
        <tissue evidence="1">Shoot tissue taken approximately 20 cm above the soil surface</tissue>
    </source>
</reference>
<dbReference type="EMBL" id="GBRH01197746">
    <property type="protein sequence ID" value="JAE00150.1"/>
    <property type="molecule type" value="Transcribed_RNA"/>
</dbReference>
<evidence type="ECO:0000313" key="1">
    <source>
        <dbReference type="EMBL" id="JAE10318.1"/>
    </source>
</evidence>
<protein>
    <submittedName>
        <fullName evidence="1">Uncharacterized protein</fullName>
    </submittedName>
</protein>
<sequence length="22" mass="2466">MQMQLCFRTGLGVFCCLNSEQG</sequence>
<name>A0A0A9FPU4_ARUDO</name>
<organism evidence="1">
    <name type="scientific">Arundo donax</name>
    <name type="common">Giant reed</name>
    <name type="synonym">Donax arundinaceus</name>
    <dbReference type="NCBI Taxonomy" id="35708"/>
    <lineage>
        <taxon>Eukaryota</taxon>
        <taxon>Viridiplantae</taxon>
        <taxon>Streptophyta</taxon>
        <taxon>Embryophyta</taxon>
        <taxon>Tracheophyta</taxon>
        <taxon>Spermatophyta</taxon>
        <taxon>Magnoliopsida</taxon>
        <taxon>Liliopsida</taxon>
        <taxon>Poales</taxon>
        <taxon>Poaceae</taxon>
        <taxon>PACMAD clade</taxon>
        <taxon>Arundinoideae</taxon>
        <taxon>Arundineae</taxon>
        <taxon>Arundo</taxon>
    </lineage>
</organism>
<dbReference type="AlphaFoldDB" id="A0A0A9FPU4"/>